<feature type="binding site" evidence="6">
    <location>
        <begin position="42"/>
        <end position="47"/>
    </location>
    <ligand>
        <name>ATP</name>
        <dbReference type="ChEBI" id="CHEBI:30616"/>
    </ligand>
</feature>
<accession>A0A1B6VMN5</accession>
<gene>
    <name evidence="6" type="primary">tilS</name>
    <name evidence="8" type="ORF">A0123_00951</name>
</gene>
<comment type="caution">
    <text evidence="8">The sequence shown here is derived from an EMBL/GenBank/DDBJ whole genome shotgun (WGS) entry which is preliminary data.</text>
</comment>
<dbReference type="SUPFAM" id="SSF52402">
    <property type="entry name" value="Adenine nucleotide alpha hydrolases-like"/>
    <property type="match status" value="1"/>
</dbReference>
<evidence type="ECO:0000256" key="3">
    <source>
        <dbReference type="ARBA" id="ARBA00022741"/>
    </source>
</evidence>
<dbReference type="RefSeq" id="WP_232309098.1">
    <property type="nucleotide sequence ID" value="NZ_LUTU01000005.1"/>
</dbReference>
<evidence type="ECO:0000256" key="6">
    <source>
        <dbReference type="HAMAP-Rule" id="MF_01161"/>
    </source>
</evidence>
<evidence type="ECO:0000256" key="1">
    <source>
        <dbReference type="ARBA" id="ARBA00022598"/>
    </source>
</evidence>
<comment type="function">
    <text evidence="6">Ligates lysine onto the cytidine present at position 34 of the AUA codon-specific tRNA(Ile) that contains the anticodon CAU, in an ATP-dependent manner. Cytidine is converted to lysidine, thus changing the amino acid specificity of the tRNA from methionine to isoleucine.</text>
</comment>
<dbReference type="GO" id="GO:0005737">
    <property type="term" value="C:cytoplasm"/>
    <property type="evidence" value="ECO:0007669"/>
    <property type="project" value="UniProtKB-SubCell"/>
</dbReference>
<comment type="catalytic activity">
    <reaction evidence="5 6">
        <text>cytidine(34) in tRNA(Ile2) + L-lysine + ATP = lysidine(34) in tRNA(Ile2) + AMP + diphosphate + H(+)</text>
        <dbReference type="Rhea" id="RHEA:43744"/>
        <dbReference type="Rhea" id="RHEA-COMP:10625"/>
        <dbReference type="Rhea" id="RHEA-COMP:10670"/>
        <dbReference type="ChEBI" id="CHEBI:15378"/>
        <dbReference type="ChEBI" id="CHEBI:30616"/>
        <dbReference type="ChEBI" id="CHEBI:32551"/>
        <dbReference type="ChEBI" id="CHEBI:33019"/>
        <dbReference type="ChEBI" id="CHEBI:82748"/>
        <dbReference type="ChEBI" id="CHEBI:83665"/>
        <dbReference type="ChEBI" id="CHEBI:456215"/>
        <dbReference type="EC" id="6.3.4.19"/>
    </reaction>
</comment>
<protein>
    <recommendedName>
        <fullName evidence="6">tRNA(Ile)-lysidine synthase</fullName>
        <ecNumber evidence="6">6.3.4.19</ecNumber>
    </recommendedName>
    <alternativeName>
        <fullName evidence="6">tRNA(Ile)-2-lysyl-cytidine synthase</fullName>
    </alternativeName>
    <alternativeName>
        <fullName evidence="6">tRNA(Ile)-lysidine synthetase</fullName>
    </alternativeName>
</protein>
<dbReference type="InterPro" id="IPR011063">
    <property type="entry name" value="TilS/TtcA_N"/>
</dbReference>
<dbReference type="Pfam" id="PF01171">
    <property type="entry name" value="ATP_bind_3"/>
    <property type="match status" value="1"/>
</dbReference>
<organism evidence="8">
    <name type="scientific">Gluconobacter cerinus</name>
    <dbReference type="NCBI Taxonomy" id="38307"/>
    <lineage>
        <taxon>Bacteria</taxon>
        <taxon>Pseudomonadati</taxon>
        <taxon>Pseudomonadota</taxon>
        <taxon>Alphaproteobacteria</taxon>
        <taxon>Acetobacterales</taxon>
        <taxon>Acetobacteraceae</taxon>
        <taxon>Gluconobacter</taxon>
    </lineage>
</organism>
<dbReference type="Proteomes" id="UP000077786">
    <property type="component" value="Unassembled WGS sequence"/>
</dbReference>
<keyword evidence="4 6" id="KW-0067">ATP-binding</keyword>
<dbReference type="InterPro" id="IPR012094">
    <property type="entry name" value="tRNA_Ile_lys_synt"/>
</dbReference>
<dbReference type="InterPro" id="IPR012795">
    <property type="entry name" value="tRNA_Ile_lys_synt_N"/>
</dbReference>
<dbReference type="AlphaFoldDB" id="A0A1B6VMN5"/>
<keyword evidence="1 6" id="KW-0436">Ligase</keyword>
<comment type="similarity">
    <text evidence="6">Belongs to the tRNA(Ile)-lysidine synthase family.</text>
</comment>
<dbReference type="InterPro" id="IPR014729">
    <property type="entry name" value="Rossmann-like_a/b/a_fold"/>
</dbReference>
<evidence type="ECO:0000256" key="2">
    <source>
        <dbReference type="ARBA" id="ARBA00022694"/>
    </source>
</evidence>
<keyword evidence="3 6" id="KW-0547">Nucleotide-binding</keyword>
<evidence type="ECO:0000256" key="4">
    <source>
        <dbReference type="ARBA" id="ARBA00022840"/>
    </source>
</evidence>
<proteinExistence type="inferred from homology"/>
<dbReference type="GO" id="GO:0006400">
    <property type="term" value="P:tRNA modification"/>
    <property type="evidence" value="ECO:0007669"/>
    <property type="project" value="UniProtKB-UniRule"/>
</dbReference>
<dbReference type="EMBL" id="LUTU01000005">
    <property type="protein sequence ID" value="OAJ68247.1"/>
    <property type="molecule type" value="Genomic_DNA"/>
</dbReference>
<dbReference type="GO" id="GO:0005524">
    <property type="term" value="F:ATP binding"/>
    <property type="evidence" value="ECO:0007669"/>
    <property type="project" value="UniProtKB-UniRule"/>
</dbReference>
<dbReference type="PANTHER" id="PTHR43033:SF5">
    <property type="entry name" value="TRNA(ILE)-LYSIDINE SYNTHETASE"/>
    <property type="match status" value="1"/>
</dbReference>
<reference evidence="8" key="1">
    <citation type="submission" date="2016-03" db="EMBL/GenBank/DDBJ databases">
        <title>Draft genome sequence of Gluconobacter cerinus strain CECT 9110.</title>
        <authorList>
            <person name="Sainz F."/>
            <person name="Mas A."/>
            <person name="Torija M.J."/>
        </authorList>
    </citation>
    <scope>NUCLEOTIDE SEQUENCE [LARGE SCALE GENOMIC DNA]</scope>
    <source>
        <strain evidence="8">CECT 9110</strain>
    </source>
</reference>
<evidence type="ECO:0000313" key="8">
    <source>
        <dbReference type="EMBL" id="OAJ68247.1"/>
    </source>
</evidence>
<comment type="domain">
    <text evidence="6">The N-terminal region contains the highly conserved SGGXDS motif, predicted to be a P-loop motif involved in ATP binding.</text>
</comment>
<keyword evidence="6" id="KW-0963">Cytoplasm</keyword>
<dbReference type="GO" id="GO:0032267">
    <property type="term" value="F:tRNA(Ile)-lysidine synthase activity"/>
    <property type="evidence" value="ECO:0007669"/>
    <property type="project" value="UniProtKB-EC"/>
</dbReference>
<comment type="subcellular location">
    <subcellularLocation>
        <location evidence="6">Cytoplasm</location>
    </subcellularLocation>
</comment>
<keyword evidence="2 6" id="KW-0819">tRNA processing</keyword>
<dbReference type="Gene3D" id="3.40.50.620">
    <property type="entry name" value="HUPs"/>
    <property type="match status" value="1"/>
</dbReference>
<dbReference type="HAMAP" id="MF_01161">
    <property type="entry name" value="tRNA_Ile_lys_synt"/>
    <property type="match status" value="1"/>
</dbReference>
<evidence type="ECO:0000259" key="7">
    <source>
        <dbReference type="Pfam" id="PF01171"/>
    </source>
</evidence>
<dbReference type="PANTHER" id="PTHR43033">
    <property type="entry name" value="TRNA(ILE)-LYSIDINE SYNTHASE-RELATED"/>
    <property type="match status" value="1"/>
</dbReference>
<sequence length="414" mass="44855">MGVRPVTDVKTPIQAAEFSAWVESLGPWLPDAPTAPVGLAVSGGADSLALAWLVRRWRQHVLAFIVDHALRPESAAEARLTAQRLSEMGVEARVLTLAPFPKGRLQERARDARFDALERACVDAGCLDLLVAHHLHDQDETVSMRHGAGSGQAGLAGIAASAIRGRIRIVRPLLSCHPERLRGTLRAAGLSWVEDPSNQNRRFERVRWRQDLTQSERTQARKWQAGAVLNRAVRDAASADLLANEAVWHPAGWVFLRKNGVCEDSVSALVRLVSGSRYRPSREKVLSLIKQGQGSLGGVIMRTAGRFGDGVIFVREMRSVEASACAAGQPLWDGRWRCLQEDVPEGTRIGSLGTGAQGLDARRLGIPVEALQTLPALWRDGRVIGLPDLLERAGTVPFVWAGGVPVTGENGVNG</sequence>
<dbReference type="NCBIfam" id="TIGR02432">
    <property type="entry name" value="lysidine_TilS_N"/>
    <property type="match status" value="1"/>
</dbReference>
<dbReference type="PATRIC" id="fig|38307.3.peg.980"/>
<dbReference type="EC" id="6.3.4.19" evidence="6"/>
<evidence type="ECO:0000256" key="5">
    <source>
        <dbReference type="ARBA" id="ARBA00048539"/>
    </source>
</evidence>
<dbReference type="CDD" id="cd01992">
    <property type="entry name" value="TilS_N"/>
    <property type="match status" value="1"/>
</dbReference>
<feature type="domain" description="tRNA(Ile)-lysidine/2-thiocytidine synthase N-terminal" evidence="7">
    <location>
        <begin position="38"/>
        <end position="210"/>
    </location>
</feature>
<name>A0A1B6VMN5_9PROT</name>